<dbReference type="AlphaFoldDB" id="A0A2I1GMS3"/>
<dbReference type="PANTHER" id="PTHR23050">
    <property type="entry name" value="CALCIUM BINDING PROTEIN"/>
    <property type="match status" value="1"/>
</dbReference>
<dbReference type="EMBL" id="LLXI01000582">
    <property type="protein sequence ID" value="PKY47844.1"/>
    <property type="molecule type" value="Genomic_DNA"/>
</dbReference>
<gene>
    <name evidence="4" type="ORF">RhiirA4_445073</name>
</gene>
<accession>A0A2I1GMS3</accession>
<dbReference type="GO" id="GO:0005509">
    <property type="term" value="F:calcium ion binding"/>
    <property type="evidence" value="ECO:0007669"/>
    <property type="project" value="InterPro"/>
</dbReference>
<dbReference type="SUPFAM" id="SSF47473">
    <property type="entry name" value="EF-hand"/>
    <property type="match status" value="3"/>
</dbReference>
<dbReference type="Gene3D" id="1.10.238.10">
    <property type="entry name" value="EF-hand"/>
    <property type="match status" value="3"/>
</dbReference>
<dbReference type="SMART" id="SM00054">
    <property type="entry name" value="EFh"/>
    <property type="match status" value="5"/>
</dbReference>
<evidence type="ECO:0000313" key="5">
    <source>
        <dbReference type="Proteomes" id="UP000234323"/>
    </source>
</evidence>
<name>A0A2I1GMS3_9GLOM</name>
<dbReference type="OrthoDB" id="26525at2759"/>
<evidence type="ECO:0000256" key="1">
    <source>
        <dbReference type="ARBA" id="ARBA00022737"/>
    </source>
</evidence>
<dbReference type="InterPro" id="IPR002048">
    <property type="entry name" value="EF_hand_dom"/>
</dbReference>
<dbReference type="PROSITE" id="PS50222">
    <property type="entry name" value="EF_HAND_2"/>
    <property type="match status" value="3"/>
</dbReference>
<dbReference type="VEuPathDB" id="FungiDB:FUN_006364"/>
<evidence type="ECO:0000313" key="4">
    <source>
        <dbReference type="EMBL" id="PKY47844.1"/>
    </source>
</evidence>
<keyword evidence="5" id="KW-1185">Reference proteome</keyword>
<keyword evidence="2" id="KW-0106">Calcium</keyword>
<dbReference type="InterPro" id="IPR018247">
    <property type="entry name" value="EF_Hand_1_Ca_BS"/>
</dbReference>
<feature type="domain" description="EF-hand" evidence="3">
    <location>
        <begin position="197"/>
        <end position="232"/>
    </location>
</feature>
<sequence length="398" mass="46293">MANSIPRRRNRIVNADIAIEEPDRAQIKKIFEYFDRNGNGGLSRAEVDKAVVELYPHLACGEATKAAAIDKAYEDSNISKIKYIKFNEFESFIKHLHKYCEKAIITTEKPDKARVRKSFETFGDEDYLSLTNVDAAVIMLYPHFKNEKNRPAIKQVCGNKLSKLSQENGRIDFEEFESIIDALHYYNEKSDITFNKLNEVQIKKIFDIFDSNRDGILSKSEIKDAVTRLYPHLSKDDFIIERAYKAADTSQDGSIEFEEFIHLVDLLHYYNELSHIFKKLDVDKNGYIDFEEFKKGHELIGIDTILKEQFARICKKNDGRLPFNEFCIYASKIKLMSGMLQDAQGTLEALEKWETREIRETRETRETRQWKEFAYSCLSLSVIFMGILFVRSCTCSFV</sequence>
<feature type="domain" description="EF-hand" evidence="3">
    <location>
        <begin position="22"/>
        <end position="57"/>
    </location>
</feature>
<dbReference type="PROSITE" id="PS00018">
    <property type="entry name" value="EF_HAND_1"/>
    <property type="match status" value="2"/>
</dbReference>
<dbReference type="InterPro" id="IPR011992">
    <property type="entry name" value="EF-hand-dom_pair"/>
</dbReference>
<dbReference type="Pfam" id="PF13202">
    <property type="entry name" value="EF-hand_5"/>
    <property type="match status" value="1"/>
</dbReference>
<dbReference type="CDD" id="cd00051">
    <property type="entry name" value="EFh"/>
    <property type="match status" value="1"/>
</dbReference>
<keyword evidence="1" id="KW-0677">Repeat</keyword>
<comment type="caution">
    <text evidence="4">The sequence shown here is derived from an EMBL/GenBank/DDBJ whole genome shotgun (WGS) entry which is preliminary data.</text>
</comment>
<evidence type="ECO:0000256" key="2">
    <source>
        <dbReference type="ARBA" id="ARBA00022837"/>
    </source>
</evidence>
<dbReference type="InterPro" id="IPR050145">
    <property type="entry name" value="Centrin_CML-like"/>
</dbReference>
<evidence type="ECO:0000259" key="3">
    <source>
        <dbReference type="PROSITE" id="PS50222"/>
    </source>
</evidence>
<protein>
    <submittedName>
        <fullName evidence="4">EF-hand</fullName>
    </submittedName>
</protein>
<proteinExistence type="predicted"/>
<organism evidence="4 5">
    <name type="scientific">Rhizophagus irregularis</name>
    <dbReference type="NCBI Taxonomy" id="588596"/>
    <lineage>
        <taxon>Eukaryota</taxon>
        <taxon>Fungi</taxon>
        <taxon>Fungi incertae sedis</taxon>
        <taxon>Mucoromycota</taxon>
        <taxon>Glomeromycotina</taxon>
        <taxon>Glomeromycetes</taxon>
        <taxon>Glomerales</taxon>
        <taxon>Glomeraceae</taxon>
        <taxon>Rhizophagus</taxon>
    </lineage>
</organism>
<dbReference type="VEuPathDB" id="FungiDB:RhiirA1_533401"/>
<feature type="domain" description="EF-hand" evidence="3">
    <location>
        <begin position="268"/>
        <end position="303"/>
    </location>
</feature>
<dbReference type="Pfam" id="PF13499">
    <property type="entry name" value="EF-hand_7"/>
    <property type="match status" value="2"/>
</dbReference>
<dbReference type="VEuPathDB" id="FungiDB:RhiirFUN_010252"/>
<dbReference type="Proteomes" id="UP000234323">
    <property type="component" value="Unassembled WGS sequence"/>
</dbReference>
<reference evidence="4 5" key="1">
    <citation type="submission" date="2015-10" db="EMBL/GenBank/DDBJ databases">
        <title>Genome analyses suggest a sexual origin of heterokaryosis in a supposedly ancient asexual fungus.</title>
        <authorList>
            <person name="Ropars J."/>
            <person name="Sedzielewska K."/>
            <person name="Noel J."/>
            <person name="Charron P."/>
            <person name="Farinelli L."/>
            <person name="Marton T."/>
            <person name="Kruger M."/>
            <person name="Pelin A."/>
            <person name="Brachmann A."/>
            <person name="Corradi N."/>
        </authorList>
    </citation>
    <scope>NUCLEOTIDE SEQUENCE [LARGE SCALE GENOMIC DNA]</scope>
    <source>
        <strain evidence="4 5">A4</strain>
    </source>
</reference>